<gene>
    <name evidence="8" type="ORF">M0638_07395</name>
</gene>
<dbReference type="Proteomes" id="UP001139516">
    <property type="component" value="Unassembled WGS sequence"/>
</dbReference>
<dbReference type="InterPro" id="IPR001279">
    <property type="entry name" value="Metallo-B-lactamas"/>
</dbReference>
<evidence type="ECO:0000256" key="3">
    <source>
        <dbReference type="ARBA" id="ARBA00022723"/>
    </source>
</evidence>
<organism evidence="8 9">
    <name type="scientific">Roseomonas acroporae</name>
    <dbReference type="NCBI Taxonomy" id="2937791"/>
    <lineage>
        <taxon>Bacteria</taxon>
        <taxon>Pseudomonadati</taxon>
        <taxon>Pseudomonadota</taxon>
        <taxon>Alphaproteobacteria</taxon>
        <taxon>Acetobacterales</taxon>
        <taxon>Roseomonadaceae</taxon>
        <taxon>Roseomonas</taxon>
    </lineage>
</organism>
<comment type="similarity">
    <text evidence="2">Belongs to the metallo-beta-lactamase superfamily.</text>
</comment>
<evidence type="ECO:0000259" key="7">
    <source>
        <dbReference type="SMART" id="SM00849"/>
    </source>
</evidence>
<proteinExistence type="inferred from homology"/>
<evidence type="ECO:0000256" key="4">
    <source>
        <dbReference type="ARBA" id="ARBA00022801"/>
    </source>
</evidence>
<keyword evidence="3" id="KW-0479">Metal-binding</keyword>
<evidence type="ECO:0000313" key="8">
    <source>
        <dbReference type="EMBL" id="MCK8784200.1"/>
    </source>
</evidence>
<dbReference type="RefSeq" id="WP_248666324.1">
    <property type="nucleotide sequence ID" value="NZ_JALPRX010000026.1"/>
</dbReference>
<dbReference type="GO" id="GO:0046872">
    <property type="term" value="F:metal ion binding"/>
    <property type="evidence" value="ECO:0007669"/>
    <property type="project" value="UniProtKB-KW"/>
</dbReference>
<sequence>MTEPTYEIHAVRYATQARMAWQNFLFTDDHASSMPIDFYVWAVVGNGRTIVVDAGFDEATAERRRRPLLRTVPEALALAGVDAATVPEVVLTHLHNDHAGAMAAFPKARFHVQDAEMAFATGRCMCHAALRLPFEAEHVVDAVRHLFAGRLDFHDGAKEGPAEIAPGITLHLVGGHSGGMQVVRVPTARGWVVLASDATHYWANIRERRPFPIVADLGAMMEGFRTCEALADGPDHIIPGHDPEVLRRFPRSGDSPDAVRVDLPPLD</sequence>
<name>A0A9X2BWS4_9PROT</name>
<keyword evidence="9" id="KW-1185">Reference proteome</keyword>
<accession>A0A9X2BWS4</accession>
<comment type="caution">
    <text evidence="8">The sequence shown here is derived from an EMBL/GenBank/DDBJ whole genome shotgun (WGS) entry which is preliminary data.</text>
</comment>
<feature type="region of interest" description="Disordered" evidence="6">
    <location>
        <begin position="248"/>
        <end position="267"/>
    </location>
</feature>
<dbReference type="EMBL" id="JALPRX010000026">
    <property type="protein sequence ID" value="MCK8784200.1"/>
    <property type="molecule type" value="Genomic_DNA"/>
</dbReference>
<keyword evidence="5" id="KW-0862">Zinc</keyword>
<evidence type="ECO:0000256" key="6">
    <source>
        <dbReference type="SAM" id="MobiDB-lite"/>
    </source>
</evidence>
<dbReference type="SUPFAM" id="SSF56281">
    <property type="entry name" value="Metallo-hydrolase/oxidoreductase"/>
    <property type="match status" value="1"/>
</dbReference>
<comment type="cofactor">
    <cofactor evidence="1">
        <name>Zn(2+)</name>
        <dbReference type="ChEBI" id="CHEBI:29105"/>
    </cofactor>
</comment>
<protein>
    <submittedName>
        <fullName evidence="8">N-acyl homoserine lactonase family protein</fullName>
    </submittedName>
</protein>
<feature type="domain" description="Metallo-beta-lactamase" evidence="7">
    <location>
        <begin position="37"/>
        <end position="241"/>
    </location>
</feature>
<evidence type="ECO:0000256" key="5">
    <source>
        <dbReference type="ARBA" id="ARBA00022833"/>
    </source>
</evidence>
<dbReference type="SMART" id="SM00849">
    <property type="entry name" value="Lactamase_B"/>
    <property type="match status" value="1"/>
</dbReference>
<keyword evidence="4" id="KW-0378">Hydrolase</keyword>
<dbReference type="InterPro" id="IPR051013">
    <property type="entry name" value="MBL_superfamily_lactonases"/>
</dbReference>
<dbReference type="PANTHER" id="PTHR42978:SF7">
    <property type="entry name" value="METALLO-HYDROLASE RV2300C-RELATED"/>
    <property type="match status" value="1"/>
</dbReference>
<evidence type="ECO:0000256" key="1">
    <source>
        <dbReference type="ARBA" id="ARBA00001947"/>
    </source>
</evidence>
<dbReference type="GO" id="GO:0016787">
    <property type="term" value="F:hydrolase activity"/>
    <property type="evidence" value="ECO:0007669"/>
    <property type="project" value="UniProtKB-KW"/>
</dbReference>
<evidence type="ECO:0000313" key="9">
    <source>
        <dbReference type="Proteomes" id="UP001139516"/>
    </source>
</evidence>
<dbReference type="Pfam" id="PF00753">
    <property type="entry name" value="Lactamase_B"/>
    <property type="match status" value="1"/>
</dbReference>
<dbReference type="InterPro" id="IPR036866">
    <property type="entry name" value="RibonucZ/Hydroxyglut_hydro"/>
</dbReference>
<evidence type="ECO:0000256" key="2">
    <source>
        <dbReference type="ARBA" id="ARBA00007749"/>
    </source>
</evidence>
<dbReference type="AlphaFoldDB" id="A0A9X2BWS4"/>
<dbReference type="PANTHER" id="PTHR42978">
    <property type="entry name" value="QUORUM-QUENCHING LACTONASE YTNP-RELATED-RELATED"/>
    <property type="match status" value="1"/>
</dbReference>
<dbReference type="CDD" id="cd07729">
    <property type="entry name" value="AHL_lactonase_MBL-fold"/>
    <property type="match status" value="1"/>
</dbReference>
<reference evidence="8" key="1">
    <citation type="submission" date="2022-04" db="EMBL/GenBank/DDBJ databases">
        <title>Roseomonas acroporae sp. nov., isolated from coral Acropora digitifera.</title>
        <authorList>
            <person name="Sun H."/>
        </authorList>
    </citation>
    <scope>NUCLEOTIDE SEQUENCE</scope>
    <source>
        <strain evidence="8">NAR14</strain>
    </source>
</reference>
<dbReference type="Gene3D" id="3.60.15.10">
    <property type="entry name" value="Ribonuclease Z/Hydroxyacylglutathione hydrolase-like"/>
    <property type="match status" value="1"/>
</dbReference>